<accession>A0AA88NC76</accession>
<protein>
    <submittedName>
        <fullName evidence="2">Uncharacterized protein</fullName>
    </submittedName>
</protein>
<organism evidence="2 3">
    <name type="scientific">Channa striata</name>
    <name type="common">Snakehead murrel</name>
    <name type="synonym">Ophicephalus striatus</name>
    <dbReference type="NCBI Taxonomy" id="64152"/>
    <lineage>
        <taxon>Eukaryota</taxon>
        <taxon>Metazoa</taxon>
        <taxon>Chordata</taxon>
        <taxon>Craniata</taxon>
        <taxon>Vertebrata</taxon>
        <taxon>Euteleostomi</taxon>
        <taxon>Actinopterygii</taxon>
        <taxon>Neopterygii</taxon>
        <taxon>Teleostei</taxon>
        <taxon>Neoteleostei</taxon>
        <taxon>Acanthomorphata</taxon>
        <taxon>Anabantaria</taxon>
        <taxon>Anabantiformes</taxon>
        <taxon>Channoidei</taxon>
        <taxon>Channidae</taxon>
        <taxon>Channa</taxon>
    </lineage>
</organism>
<name>A0AA88NC76_CHASR</name>
<dbReference type="EMBL" id="JAUPFM010000003">
    <property type="protein sequence ID" value="KAK2856513.1"/>
    <property type="molecule type" value="Genomic_DNA"/>
</dbReference>
<evidence type="ECO:0000313" key="3">
    <source>
        <dbReference type="Proteomes" id="UP001187415"/>
    </source>
</evidence>
<evidence type="ECO:0000313" key="2">
    <source>
        <dbReference type="EMBL" id="KAK2856513.1"/>
    </source>
</evidence>
<sequence>MVLPVSIVVTSVVMVAREGRQEKEKAFALLRAARTLSKKPDTPPTGTPPDDRQPSPSLVLHATLVAFDLPSTSASLRDCPRIPVKALKPEPAVSSSPGHGIKS</sequence>
<dbReference type="AlphaFoldDB" id="A0AA88NC76"/>
<keyword evidence="3" id="KW-1185">Reference proteome</keyword>
<gene>
    <name evidence="2" type="ORF">Q5P01_005248</name>
</gene>
<comment type="caution">
    <text evidence="2">The sequence shown here is derived from an EMBL/GenBank/DDBJ whole genome shotgun (WGS) entry which is preliminary data.</text>
</comment>
<reference evidence="2" key="1">
    <citation type="submission" date="2023-07" db="EMBL/GenBank/DDBJ databases">
        <title>Chromosome-level Genome Assembly of Striped Snakehead (Channa striata).</title>
        <authorList>
            <person name="Liu H."/>
        </authorList>
    </citation>
    <scope>NUCLEOTIDE SEQUENCE</scope>
    <source>
        <strain evidence="2">Gz</strain>
        <tissue evidence="2">Muscle</tissue>
    </source>
</reference>
<dbReference type="Proteomes" id="UP001187415">
    <property type="component" value="Unassembled WGS sequence"/>
</dbReference>
<evidence type="ECO:0000256" key="1">
    <source>
        <dbReference type="SAM" id="MobiDB-lite"/>
    </source>
</evidence>
<proteinExistence type="predicted"/>
<feature type="region of interest" description="Disordered" evidence="1">
    <location>
        <begin position="33"/>
        <end position="56"/>
    </location>
</feature>